<reference evidence="3" key="1">
    <citation type="submission" date="2018-06" db="EMBL/GenBank/DDBJ databases">
        <authorList>
            <person name="Zhirakovskaya E."/>
        </authorList>
    </citation>
    <scope>NUCLEOTIDE SEQUENCE</scope>
</reference>
<dbReference type="SUPFAM" id="SSF58100">
    <property type="entry name" value="Bacterial hemolysins"/>
    <property type="match status" value="1"/>
</dbReference>
<feature type="coiled-coil region" evidence="1">
    <location>
        <begin position="6"/>
        <end position="68"/>
    </location>
</feature>
<accession>A0A3B0VD38</accession>
<evidence type="ECO:0000256" key="2">
    <source>
        <dbReference type="SAM" id="MobiDB-lite"/>
    </source>
</evidence>
<feature type="region of interest" description="Disordered" evidence="2">
    <location>
        <begin position="69"/>
        <end position="101"/>
    </location>
</feature>
<keyword evidence="1" id="KW-0175">Coiled coil</keyword>
<evidence type="ECO:0000313" key="3">
    <source>
        <dbReference type="EMBL" id="VAW40811.1"/>
    </source>
</evidence>
<protein>
    <recommendedName>
        <fullName evidence="4">Cell division protein ZapB</fullName>
    </recommendedName>
</protein>
<organism evidence="3">
    <name type="scientific">hydrothermal vent metagenome</name>
    <dbReference type="NCBI Taxonomy" id="652676"/>
    <lineage>
        <taxon>unclassified sequences</taxon>
        <taxon>metagenomes</taxon>
        <taxon>ecological metagenomes</taxon>
    </lineage>
</organism>
<dbReference type="AlphaFoldDB" id="A0A3B0VD38"/>
<sequence>MENTKLTKLEEVVDKLIEQLKGLKNDKKMLQATLQTRDDKIKALETQVAELNDKQDKISERVDNLINSIEDWEKSPEPAVAEESEGSEGGEDQGHGAPMFT</sequence>
<gene>
    <name evidence="3" type="ORF">MNBD_DELTA03-694</name>
</gene>
<dbReference type="EMBL" id="UOEX01000355">
    <property type="protein sequence ID" value="VAW40811.1"/>
    <property type="molecule type" value="Genomic_DNA"/>
</dbReference>
<feature type="compositionally biased region" description="Acidic residues" evidence="2">
    <location>
        <begin position="80"/>
        <end position="91"/>
    </location>
</feature>
<evidence type="ECO:0000256" key="1">
    <source>
        <dbReference type="SAM" id="Coils"/>
    </source>
</evidence>
<evidence type="ECO:0008006" key="4">
    <source>
        <dbReference type="Google" id="ProtNLM"/>
    </source>
</evidence>
<dbReference type="Gene3D" id="1.20.5.340">
    <property type="match status" value="1"/>
</dbReference>
<name>A0A3B0VD38_9ZZZZ</name>
<proteinExistence type="predicted"/>